<dbReference type="Pfam" id="PF14113">
    <property type="entry name" value="Tae4"/>
    <property type="match status" value="1"/>
</dbReference>
<dbReference type="EMBL" id="JANUHB010000002">
    <property type="protein sequence ID" value="MCS0808699.1"/>
    <property type="molecule type" value="Genomic_DNA"/>
</dbReference>
<evidence type="ECO:0000313" key="1">
    <source>
        <dbReference type="EMBL" id="MCS0808699.1"/>
    </source>
</evidence>
<organism evidence="1 2">
    <name type="scientific">Massilia agilis</name>
    <dbReference type="NCBI Taxonomy" id="1811226"/>
    <lineage>
        <taxon>Bacteria</taxon>
        <taxon>Pseudomonadati</taxon>
        <taxon>Pseudomonadota</taxon>
        <taxon>Betaproteobacteria</taxon>
        <taxon>Burkholderiales</taxon>
        <taxon>Oxalobacteraceae</taxon>
        <taxon>Telluria group</taxon>
        <taxon>Massilia</taxon>
    </lineage>
</organism>
<evidence type="ECO:0000313" key="2">
    <source>
        <dbReference type="Proteomes" id="UP001206126"/>
    </source>
</evidence>
<keyword evidence="2" id="KW-1185">Reference proteome</keyword>
<dbReference type="InterPro" id="IPR025562">
    <property type="entry name" value="Tae4"/>
</dbReference>
<comment type="caution">
    <text evidence="1">The sequence shown here is derived from an EMBL/GenBank/DDBJ whole genome shotgun (WGS) entry which is preliminary data.</text>
</comment>
<protein>
    <submittedName>
        <fullName evidence="1">Type VI secretion system amidase effector protein Tae4</fullName>
    </submittedName>
</protein>
<reference evidence="1 2" key="1">
    <citation type="submission" date="2022-08" db="EMBL/GenBank/DDBJ databases">
        <title>Reclassification of Massilia species as members of the genera Telluria, Duganella, Pseudoduganella, Mokoshia gen. nov. and Zemynaea gen. nov. using orthogonal and non-orthogonal genome-based approaches.</title>
        <authorList>
            <person name="Bowman J.P."/>
        </authorList>
    </citation>
    <scope>NUCLEOTIDE SEQUENCE [LARGE SCALE GENOMIC DNA]</scope>
    <source>
        <strain evidence="1 2">JCM 31605</strain>
    </source>
</reference>
<dbReference type="Proteomes" id="UP001206126">
    <property type="component" value="Unassembled WGS sequence"/>
</dbReference>
<accession>A0ABT2DCW3</accession>
<dbReference type="Gene3D" id="3.90.1720.80">
    <property type="match status" value="1"/>
</dbReference>
<gene>
    <name evidence="1" type="ORF">NX774_12285</name>
</gene>
<dbReference type="RefSeq" id="WP_258822461.1">
    <property type="nucleotide sequence ID" value="NZ_JANUHB010000002.1"/>
</dbReference>
<sequence length="158" mass="18017">MMTRYFENLRIQFPAKATVGKAALYNLIGHPEKIADHNWDNTCAIRLSLALVRSGMKIEPGYLTIETGPYKGKRIESRQRELSEYLRRVWGMPEFYAGGEQARKGIGTRRGVISFFSLYGGSDRQGHIDLVGPDTYGDAACSDDCYWQSAKVWFWPLR</sequence>
<name>A0ABT2DCW3_9BURK</name>
<dbReference type="Gene3D" id="4.10.280.80">
    <property type="match status" value="1"/>
</dbReference>
<proteinExistence type="predicted"/>